<dbReference type="RefSeq" id="WP_185746207.1">
    <property type="nucleotide sequence ID" value="NZ_BAAAKX010000011.1"/>
</dbReference>
<evidence type="ECO:0000313" key="3">
    <source>
        <dbReference type="Proteomes" id="UP000319514"/>
    </source>
</evidence>
<dbReference type="PANTHER" id="PTHR35525">
    <property type="entry name" value="BLL6575 PROTEIN"/>
    <property type="match status" value="1"/>
</dbReference>
<dbReference type="AlphaFoldDB" id="A0A542ZNM8"/>
<comment type="caution">
    <text evidence="2">The sequence shown here is derived from an EMBL/GenBank/DDBJ whole genome shotgun (WGS) entry which is preliminary data.</text>
</comment>
<dbReference type="Pfam" id="PF11706">
    <property type="entry name" value="zf-CGNR"/>
    <property type="match status" value="1"/>
</dbReference>
<gene>
    <name evidence="2" type="ORF">FB474_3379</name>
</gene>
<dbReference type="Proteomes" id="UP000319514">
    <property type="component" value="Unassembled WGS sequence"/>
</dbReference>
<name>A0A542ZNM8_9MICO</name>
<sequence>MNFDSHVLNLLDVCVRLVNGLTAGASGGVPVEEPRGLGRQAAVVEALSGGGRVTPTVSAPAAEQLAATARRLRVVFEAVDGGQADAAAAEVNALLSDTGARPQLDRREGQGWHLHFHGADDSLALGWSAGCAAALALALGSDLAGRLGVCEATGCDRVYVDRSRNASKRFCSTACQSRTKAAAFRARR</sequence>
<dbReference type="Gene3D" id="1.10.3300.10">
    <property type="entry name" value="Jann2411-like domain"/>
    <property type="match status" value="1"/>
</dbReference>
<feature type="domain" description="Zinc finger CGNR" evidence="1">
    <location>
        <begin position="146"/>
        <end position="188"/>
    </location>
</feature>
<protein>
    <submittedName>
        <fullName evidence="2">Putative stress-induced transcription regulator</fullName>
    </submittedName>
</protein>
<evidence type="ECO:0000313" key="2">
    <source>
        <dbReference type="EMBL" id="TQL61953.1"/>
    </source>
</evidence>
<dbReference type="InterPro" id="IPR021005">
    <property type="entry name" value="Znf_CGNR"/>
</dbReference>
<proteinExistence type="predicted"/>
<dbReference type="PANTHER" id="PTHR35525:SF3">
    <property type="entry name" value="BLL6575 PROTEIN"/>
    <property type="match status" value="1"/>
</dbReference>
<dbReference type="InterPro" id="IPR010852">
    <property type="entry name" value="ABATE"/>
</dbReference>
<dbReference type="Pfam" id="PF07336">
    <property type="entry name" value="ABATE"/>
    <property type="match status" value="1"/>
</dbReference>
<dbReference type="SUPFAM" id="SSF160904">
    <property type="entry name" value="Jann2411-like"/>
    <property type="match status" value="1"/>
</dbReference>
<reference evidence="2 3" key="1">
    <citation type="submission" date="2019-06" db="EMBL/GenBank/DDBJ databases">
        <title>Sequencing the genomes of 1000 actinobacteria strains.</title>
        <authorList>
            <person name="Klenk H.-P."/>
        </authorList>
    </citation>
    <scope>NUCLEOTIDE SEQUENCE [LARGE SCALE GENOMIC DNA]</scope>
    <source>
        <strain evidence="2 3">DSM 18082</strain>
    </source>
</reference>
<dbReference type="EMBL" id="VFOQ01000001">
    <property type="protein sequence ID" value="TQL61953.1"/>
    <property type="molecule type" value="Genomic_DNA"/>
</dbReference>
<accession>A0A542ZNM8</accession>
<dbReference type="InterPro" id="IPR023286">
    <property type="entry name" value="ABATE_dom_sf"/>
</dbReference>
<evidence type="ECO:0000259" key="1">
    <source>
        <dbReference type="Pfam" id="PF11706"/>
    </source>
</evidence>
<organism evidence="2 3">
    <name type="scientific">Oryzihumus leptocrescens</name>
    <dbReference type="NCBI Taxonomy" id="297536"/>
    <lineage>
        <taxon>Bacteria</taxon>
        <taxon>Bacillati</taxon>
        <taxon>Actinomycetota</taxon>
        <taxon>Actinomycetes</taxon>
        <taxon>Micrococcales</taxon>
        <taxon>Intrasporangiaceae</taxon>
        <taxon>Oryzihumus</taxon>
    </lineage>
</organism>
<keyword evidence="3" id="KW-1185">Reference proteome</keyword>